<evidence type="ECO:0000256" key="1">
    <source>
        <dbReference type="ARBA" id="ARBA00004651"/>
    </source>
</evidence>
<dbReference type="GO" id="GO:0005886">
    <property type="term" value="C:plasma membrane"/>
    <property type="evidence" value="ECO:0007669"/>
    <property type="project" value="UniProtKB-SubCell"/>
</dbReference>
<dbReference type="InterPro" id="IPR051791">
    <property type="entry name" value="Pra-immunoreactive"/>
</dbReference>
<protein>
    <submittedName>
        <fullName evidence="8">RDD family membrane protein YckC</fullName>
    </submittedName>
</protein>
<accession>A0AAE3YRL4</accession>
<comment type="caution">
    <text evidence="8">The sequence shown here is derived from an EMBL/GenBank/DDBJ whole genome shotgun (WGS) entry which is preliminary data.</text>
</comment>
<dbReference type="EMBL" id="JAVDYB010000001">
    <property type="protein sequence ID" value="MDR7278708.1"/>
    <property type="molecule type" value="Genomic_DNA"/>
</dbReference>
<evidence type="ECO:0000256" key="4">
    <source>
        <dbReference type="ARBA" id="ARBA00022989"/>
    </source>
</evidence>
<keyword evidence="3 6" id="KW-0812">Transmembrane</keyword>
<dbReference type="PANTHER" id="PTHR36115:SF6">
    <property type="entry name" value="PROLINE-RICH ANTIGEN HOMOLOG"/>
    <property type="match status" value="1"/>
</dbReference>
<gene>
    <name evidence="8" type="ORF">J2S41_005486</name>
</gene>
<comment type="subcellular location">
    <subcellularLocation>
        <location evidence="1">Cell membrane</location>
        <topology evidence="1">Multi-pass membrane protein</topology>
    </subcellularLocation>
</comment>
<evidence type="ECO:0000259" key="7">
    <source>
        <dbReference type="Pfam" id="PF06271"/>
    </source>
</evidence>
<keyword evidence="9" id="KW-1185">Reference proteome</keyword>
<dbReference type="Pfam" id="PF06271">
    <property type="entry name" value="RDD"/>
    <property type="match status" value="1"/>
</dbReference>
<evidence type="ECO:0000256" key="2">
    <source>
        <dbReference type="ARBA" id="ARBA00022475"/>
    </source>
</evidence>
<keyword evidence="4 6" id="KW-1133">Transmembrane helix</keyword>
<evidence type="ECO:0000313" key="8">
    <source>
        <dbReference type="EMBL" id="MDR7278708.1"/>
    </source>
</evidence>
<dbReference type="Proteomes" id="UP001183643">
    <property type="component" value="Unassembled WGS sequence"/>
</dbReference>
<proteinExistence type="predicted"/>
<evidence type="ECO:0000256" key="5">
    <source>
        <dbReference type="ARBA" id="ARBA00023136"/>
    </source>
</evidence>
<organism evidence="8 9">
    <name type="scientific">Catenuloplanes atrovinosus</name>
    <dbReference type="NCBI Taxonomy" id="137266"/>
    <lineage>
        <taxon>Bacteria</taxon>
        <taxon>Bacillati</taxon>
        <taxon>Actinomycetota</taxon>
        <taxon>Actinomycetes</taxon>
        <taxon>Micromonosporales</taxon>
        <taxon>Micromonosporaceae</taxon>
        <taxon>Catenuloplanes</taxon>
    </lineage>
</organism>
<feature type="transmembrane region" description="Helical" evidence="6">
    <location>
        <begin position="12"/>
        <end position="30"/>
    </location>
</feature>
<name>A0AAE3YRL4_9ACTN</name>
<dbReference type="RefSeq" id="WP_310371793.1">
    <property type="nucleotide sequence ID" value="NZ_JAVDYB010000001.1"/>
</dbReference>
<sequence length="129" mass="14650">MTFSPWSRRFVAYLVDSLAVTPFFLAAGLIDGSQNLVLYYVLAGVGFAIWAYNRWWLTGRTGQSWGRRLVGIRLVGAETEQPIGPLRATVRDFAHILDDLILYVGYLMPLWTRKRQTLADKVMGTVVIR</sequence>
<keyword evidence="2" id="KW-1003">Cell membrane</keyword>
<feature type="domain" description="RDD" evidence="7">
    <location>
        <begin position="5"/>
        <end position="123"/>
    </location>
</feature>
<reference evidence="8" key="1">
    <citation type="submission" date="2023-07" db="EMBL/GenBank/DDBJ databases">
        <title>Sequencing the genomes of 1000 actinobacteria strains.</title>
        <authorList>
            <person name="Klenk H.-P."/>
        </authorList>
    </citation>
    <scope>NUCLEOTIDE SEQUENCE</scope>
    <source>
        <strain evidence="8">DSM 44707</strain>
    </source>
</reference>
<dbReference type="AlphaFoldDB" id="A0AAE3YRL4"/>
<evidence type="ECO:0000313" key="9">
    <source>
        <dbReference type="Proteomes" id="UP001183643"/>
    </source>
</evidence>
<dbReference type="InterPro" id="IPR010432">
    <property type="entry name" value="RDD"/>
</dbReference>
<evidence type="ECO:0000256" key="6">
    <source>
        <dbReference type="SAM" id="Phobius"/>
    </source>
</evidence>
<dbReference type="PANTHER" id="PTHR36115">
    <property type="entry name" value="PROLINE-RICH ANTIGEN HOMOLOG-RELATED"/>
    <property type="match status" value="1"/>
</dbReference>
<feature type="transmembrane region" description="Helical" evidence="6">
    <location>
        <begin position="36"/>
        <end position="57"/>
    </location>
</feature>
<keyword evidence="5 6" id="KW-0472">Membrane</keyword>
<evidence type="ECO:0000256" key="3">
    <source>
        <dbReference type="ARBA" id="ARBA00022692"/>
    </source>
</evidence>